<organism evidence="3 4">
    <name type="scientific">Tritrichomonas foetus</name>
    <dbReference type="NCBI Taxonomy" id="1144522"/>
    <lineage>
        <taxon>Eukaryota</taxon>
        <taxon>Metamonada</taxon>
        <taxon>Parabasalia</taxon>
        <taxon>Tritrichomonadida</taxon>
        <taxon>Tritrichomonadidae</taxon>
        <taxon>Tritrichomonas</taxon>
    </lineage>
</organism>
<keyword evidence="1" id="KW-0472">Membrane</keyword>
<feature type="transmembrane region" description="Helical" evidence="1">
    <location>
        <begin position="571"/>
        <end position="589"/>
    </location>
</feature>
<dbReference type="OrthoDB" id="27234at2759"/>
<reference evidence="3" key="1">
    <citation type="submission" date="2016-10" db="EMBL/GenBank/DDBJ databases">
        <authorList>
            <person name="Benchimol M."/>
            <person name="Almeida L.G."/>
            <person name="Vasconcelos A.T."/>
            <person name="Perreira-Neves A."/>
            <person name="Rosa I.A."/>
            <person name="Tasca T."/>
            <person name="Bogo M.R."/>
            <person name="de Souza W."/>
        </authorList>
    </citation>
    <scope>NUCLEOTIDE SEQUENCE [LARGE SCALE GENOMIC DNA]</scope>
    <source>
        <strain evidence="3">K</strain>
    </source>
</reference>
<feature type="transmembrane region" description="Helical" evidence="1">
    <location>
        <begin position="12"/>
        <end position="29"/>
    </location>
</feature>
<dbReference type="PANTHER" id="PTHR14795">
    <property type="entry name" value="HELICASE RELATED"/>
    <property type="match status" value="1"/>
</dbReference>
<evidence type="ECO:0000313" key="4">
    <source>
        <dbReference type="Proteomes" id="UP000179807"/>
    </source>
</evidence>
<evidence type="ECO:0000259" key="2">
    <source>
        <dbReference type="Pfam" id="PF00149"/>
    </source>
</evidence>
<dbReference type="SUPFAM" id="SSF56300">
    <property type="entry name" value="Metallo-dependent phosphatases"/>
    <property type="match status" value="1"/>
</dbReference>
<dbReference type="AlphaFoldDB" id="A0A1J4K505"/>
<dbReference type="Proteomes" id="UP000179807">
    <property type="component" value="Unassembled WGS sequence"/>
</dbReference>
<evidence type="ECO:0000313" key="3">
    <source>
        <dbReference type="EMBL" id="OHT04758.1"/>
    </source>
</evidence>
<keyword evidence="1" id="KW-0812">Transmembrane</keyword>
<feature type="transmembrane region" description="Helical" evidence="1">
    <location>
        <begin position="520"/>
        <end position="539"/>
    </location>
</feature>
<keyword evidence="1" id="KW-1133">Transmembrane helix</keyword>
<name>A0A1J4K505_9EUKA</name>
<feature type="domain" description="Calcineurin-like phosphoesterase" evidence="2">
    <location>
        <begin position="54"/>
        <end position="261"/>
    </location>
</feature>
<feature type="transmembrane region" description="Helical" evidence="1">
    <location>
        <begin position="437"/>
        <end position="458"/>
    </location>
</feature>
<dbReference type="VEuPathDB" id="TrichDB:TRFO_06200"/>
<dbReference type="RefSeq" id="XP_068357894.1">
    <property type="nucleotide sequence ID" value="XM_068492947.1"/>
</dbReference>
<dbReference type="Pfam" id="PF00149">
    <property type="entry name" value="Metallophos"/>
    <property type="match status" value="1"/>
</dbReference>
<dbReference type="GeneID" id="94827651"/>
<dbReference type="PANTHER" id="PTHR14795:SF0">
    <property type="entry name" value="TRANSMEMBRANE PROTEIN 62"/>
    <property type="match status" value="1"/>
</dbReference>
<keyword evidence="4" id="KW-1185">Reference proteome</keyword>
<dbReference type="InterPro" id="IPR004843">
    <property type="entry name" value="Calcineurin-like_PHP"/>
</dbReference>
<feature type="transmembrane region" description="Helical" evidence="1">
    <location>
        <begin position="596"/>
        <end position="617"/>
    </location>
</feature>
<feature type="transmembrane region" description="Helical" evidence="1">
    <location>
        <begin position="546"/>
        <end position="565"/>
    </location>
</feature>
<sequence length="673" mass="78473">MKYFAYFISQYLWICILFVFLYFPFYLTYNQKVKITKSRDPPIPFDESLVPDYFAHLSDIHINHKYEEQIHTFKTALSRTESLNPMLAFVTGDLADDFTKDKHPNYGTQSREDHEIYHNLTQKYNKSKFFDMAGNHDEYGVLGFTSDGNNYNRFHQESYDDFQLKIINFTLRNNRKVHFFILNPYNFPAAHPPLLFWPSPSKKFLDRIEDALDTIPDHDEIIFLNHYPVDLYICFKKSKKGRDFKQITKTIRYSISGHNHPQFPIFNHHDGKLLEIVGSDLKTHKRMGIFTFDNDRFVYHYFNHTDPNFLFVTNPVPTEQLSEQQIFNELGTPIRCLVFVNKSTNDIKSLNEQNVPKLEISGAINDTMKCVNVTNFKGNLINDYESSFDMFLCSAKNDLPTGTHRIHISGTFSKTIDFTLGNSVPEFVEEVYDHARIAQFPVCLFICLIIGIIIYFPIPKATKSSYIQWLTEDPTNTTTTHTSINNLDHSENKNKLKSNIIVTICGFVAIRFRIQQLPIWIRYLLFFFVIYSLFGPISFMEIEGKIAYIWIYGYICDCKNVYALWGQMYTSFYLICSMLPVTCIAATLAMPNKFQWFLITDILGAIGCAYTTGYVIYRYLSESVDMKFSLLSPGFIFIPILLYFVLFIWKAVSCLKHKSGYDNVNYINAKSLL</sequence>
<dbReference type="EMBL" id="MLAK01000782">
    <property type="protein sequence ID" value="OHT04758.1"/>
    <property type="molecule type" value="Genomic_DNA"/>
</dbReference>
<dbReference type="InterPro" id="IPR029052">
    <property type="entry name" value="Metallo-depent_PP-like"/>
</dbReference>
<dbReference type="GO" id="GO:0016787">
    <property type="term" value="F:hydrolase activity"/>
    <property type="evidence" value="ECO:0007669"/>
    <property type="project" value="InterPro"/>
</dbReference>
<feature type="transmembrane region" description="Helical" evidence="1">
    <location>
        <begin position="629"/>
        <end position="649"/>
    </location>
</feature>
<dbReference type="Gene3D" id="3.60.21.10">
    <property type="match status" value="1"/>
</dbReference>
<proteinExistence type="predicted"/>
<accession>A0A1J4K505</accession>
<comment type="caution">
    <text evidence="3">The sequence shown here is derived from an EMBL/GenBank/DDBJ whole genome shotgun (WGS) entry which is preliminary data.</text>
</comment>
<evidence type="ECO:0000256" key="1">
    <source>
        <dbReference type="SAM" id="Phobius"/>
    </source>
</evidence>
<gene>
    <name evidence="3" type="ORF">TRFO_06200</name>
</gene>
<protein>
    <submittedName>
        <fullName evidence="3">Ser/Thr protein phosphatase</fullName>
    </submittedName>
</protein>